<sequence>MSQSSGVYVHGDFSEPMSTQHNFSNQFDLENPHQAMSVYARIMREHTKQQLNIATSSARRRSQEFNPTLSAESSASFISSTGS</sequence>
<feature type="region of interest" description="Disordered" evidence="1">
    <location>
        <begin position="54"/>
        <end position="83"/>
    </location>
</feature>
<evidence type="ECO:0000256" key="1">
    <source>
        <dbReference type="SAM" id="MobiDB-lite"/>
    </source>
</evidence>
<reference evidence="2 3" key="1">
    <citation type="journal article" date="2016" name="Nat. Commun.">
        <title>Ectomycorrhizal ecology is imprinted in the genome of the dominant symbiotic fungus Cenococcum geophilum.</title>
        <authorList>
            <consortium name="DOE Joint Genome Institute"/>
            <person name="Peter M."/>
            <person name="Kohler A."/>
            <person name="Ohm R.A."/>
            <person name="Kuo A."/>
            <person name="Krutzmann J."/>
            <person name="Morin E."/>
            <person name="Arend M."/>
            <person name="Barry K.W."/>
            <person name="Binder M."/>
            <person name="Choi C."/>
            <person name="Clum A."/>
            <person name="Copeland A."/>
            <person name="Grisel N."/>
            <person name="Haridas S."/>
            <person name="Kipfer T."/>
            <person name="LaButti K."/>
            <person name="Lindquist E."/>
            <person name="Lipzen A."/>
            <person name="Maire R."/>
            <person name="Meier B."/>
            <person name="Mihaltcheva S."/>
            <person name="Molinier V."/>
            <person name="Murat C."/>
            <person name="Poggeler S."/>
            <person name="Quandt C.A."/>
            <person name="Sperisen C."/>
            <person name="Tritt A."/>
            <person name="Tisserant E."/>
            <person name="Crous P.W."/>
            <person name="Henrissat B."/>
            <person name="Nehls U."/>
            <person name="Egli S."/>
            <person name="Spatafora J.W."/>
            <person name="Grigoriev I.V."/>
            <person name="Martin F.M."/>
        </authorList>
    </citation>
    <scope>NUCLEOTIDE SEQUENCE [LARGE SCALE GENOMIC DNA]</scope>
    <source>
        <strain evidence="2 3">CBS 207.34</strain>
    </source>
</reference>
<feature type="compositionally biased region" description="Low complexity" evidence="1">
    <location>
        <begin position="70"/>
        <end position="83"/>
    </location>
</feature>
<proteinExistence type="predicted"/>
<feature type="compositionally biased region" description="Polar residues" evidence="1">
    <location>
        <begin position="16"/>
        <end position="25"/>
    </location>
</feature>
<dbReference type="Proteomes" id="UP000250140">
    <property type="component" value="Unassembled WGS sequence"/>
</dbReference>
<evidence type="ECO:0000313" key="2">
    <source>
        <dbReference type="EMBL" id="OCL09482.1"/>
    </source>
</evidence>
<keyword evidence="3" id="KW-1185">Reference proteome</keyword>
<dbReference type="OrthoDB" id="5218421at2759"/>
<evidence type="ECO:0000313" key="3">
    <source>
        <dbReference type="Proteomes" id="UP000250140"/>
    </source>
</evidence>
<dbReference type="AlphaFoldDB" id="A0A8E2JU83"/>
<gene>
    <name evidence="2" type="ORF">AOQ84DRAFT_291148</name>
</gene>
<name>A0A8E2JU83_9PEZI</name>
<feature type="region of interest" description="Disordered" evidence="1">
    <location>
        <begin position="1"/>
        <end position="25"/>
    </location>
</feature>
<accession>A0A8E2JU83</accession>
<organism evidence="2 3">
    <name type="scientific">Glonium stellatum</name>
    <dbReference type="NCBI Taxonomy" id="574774"/>
    <lineage>
        <taxon>Eukaryota</taxon>
        <taxon>Fungi</taxon>
        <taxon>Dikarya</taxon>
        <taxon>Ascomycota</taxon>
        <taxon>Pezizomycotina</taxon>
        <taxon>Dothideomycetes</taxon>
        <taxon>Pleosporomycetidae</taxon>
        <taxon>Gloniales</taxon>
        <taxon>Gloniaceae</taxon>
        <taxon>Glonium</taxon>
    </lineage>
</organism>
<dbReference type="EMBL" id="KV749431">
    <property type="protein sequence ID" value="OCL09482.1"/>
    <property type="molecule type" value="Genomic_DNA"/>
</dbReference>
<protein>
    <submittedName>
        <fullName evidence="2">Uncharacterized protein</fullName>
    </submittedName>
</protein>